<keyword evidence="5 14" id="KW-0812">Transmembrane</keyword>
<feature type="region of interest" description="Disordered" evidence="13">
    <location>
        <begin position="1038"/>
        <end position="1081"/>
    </location>
</feature>
<accession>A0A8J2LI91</accession>
<feature type="transmembrane region" description="Helical" evidence="14">
    <location>
        <begin position="62"/>
        <end position="88"/>
    </location>
</feature>
<dbReference type="OrthoDB" id="438440at2759"/>
<reference evidence="16" key="1">
    <citation type="submission" date="2021-06" db="EMBL/GenBank/DDBJ databases">
        <authorList>
            <person name="Hodson N. C."/>
            <person name="Mongue J. A."/>
            <person name="Jaron S. K."/>
        </authorList>
    </citation>
    <scope>NUCLEOTIDE SEQUENCE</scope>
</reference>
<evidence type="ECO:0000256" key="9">
    <source>
        <dbReference type="ARBA" id="ARBA00022963"/>
    </source>
</evidence>
<feature type="region of interest" description="Disordered" evidence="13">
    <location>
        <begin position="758"/>
        <end position="788"/>
    </location>
</feature>
<evidence type="ECO:0000259" key="15">
    <source>
        <dbReference type="Pfam" id="PF01764"/>
    </source>
</evidence>
<comment type="caution">
    <text evidence="16">The sequence shown here is derived from an EMBL/GenBank/DDBJ whole genome shotgun (WGS) entry which is preliminary data.</text>
</comment>
<gene>
    <name evidence="16" type="ORF">AFUS01_LOCUS43585</name>
</gene>
<dbReference type="GO" id="GO:0045211">
    <property type="term" value="C:postsynaptic membrane"/>
    <property type="evidence" value="ECO:0007669"/>
    <property type="project" value="TreeGrafter"/>
</dbReference>
<organism evidence="16 17">
    <name type="scientific">Allacma fusca</name>
    <dbReference type="NCBI Taxonomy" id="39272"/>
    <lineage>
        <taxon>Eukaryota</taxon>
        <taxon>Metazoa</taxon>
        <taxon>Ecdysozoa</taxon>
        <taxon>Arthropoda</taxon>
        <taxon>Hexapoda</taxon>
        <taxon>Collembola</taxon>
        <taxon>Symphypleona</taxon>
        <taxon>Sminthuridae</taxon>
        <taxon>Allacma</taxon>
    </lineage>
</organism>
<dbReference type="GO" id="GO:0032590">
    <property type="term" value="C:dendrite membrane"/>
    <property type="evidence" value="ECO:0007669"/>
    <property type="project" value="TreeGrafter"/>
</dbReference>
<keyword evidence="3" id="KW-1003">Cell membrane</keyword>
<dbReference type="GO" id="GO:0046872">
    <property type="term" value="F:metal ion binding"/>
    <property type="evidence" value="ECO:0007669"/>
    <property type="project" value="UniProtKB-KW"/>
</dbReference>
<protein>
    <recommendedName>
        <fullName evidence="15">Fungal lipase-type domain-containing protein</fullName>
    </recommendedName>
</protein>
<keyword evidence="4" id="KW-0597">Phosphoprotein</keyword>
<keyword evidence="10 14" id="KW-1133">Transmembrane helix</keyword>
<feature type="domain" description="Fungal lipase-type" evidence="15">
    <location>
        <begin position="411"/>
        <end position="547"/>
    </location>
</feature>
<keyword evidence="8" id="KW-0106">Calcium</keyword>
<feature type="compositionally biased region" description="Low complexity" evidence="13">
    <location>
        <begin position="874"/>
        <end position="885"/>
    </location>
</feature>
<evidence type="ECO:0000256" key="12">
    <source>
        <dbReference type="ARBA" id="ARBA00023136"/>
    </source>
</evidence>
<comment type="subcellular location">
    <subcellularLocation>
        <location evidence="2">Cell membrane</location>
    </subcellularLocation>
    <subcellularLocation>
        <location evidence="1">Endomembrane system</location>
        <topology evidence="1">Multi-pass membrane protein</topology>
    </subcellularLocation>
</comment>
<dbReference type="GO" id="GO:0046340">
    <property type="term" value="P:diacylglycerol catabolic process"/>
    <property type="evidence" value="ECO:0007669"/>
    <property type="project" value="TreeGrafter"/>
</dbReference>
<evidence type="ECO:0000256" key="3">
    <source>
        <dbReference type="ARBA" id="ARBA00022475"/>
    </source>
</evidence>
<dbReference type="GO" id="GO:0004465">
    <property type="term" value="F:lipoprotein lipase activity"/>
    <property type="evidence" value="ECO:0007669"/>
    <property type="project" value="TreeGrafter"/>
</dbReference>
<dbReference type="AlphaFoldDB" id="A0A8J2LI91"/>
<keyword evidence="6" id="KW-0479">Metal-binding</keyword>
<dbReference type="PANTHER" id="PTHR45792">
    <property type="entry name" value="DIACYLGLYCEROL LIPASE HOMOLOG-RELATED"/>
    <property type="match status" value="1"/>
</dbReference>
<feature type="compositionally biased region" description="Low complexity" evidence="13">
    <location>
        <begin position="1058"/>
        <end position="1068"/>
    </location>
</feature>
<keyword evidence="17" id="KW-1185">Reference proteome</keyword>
<feature type="region of interest" description="Disordered" evidence="13">
    <location>
        <begin position="1162"/>
        <end position="1186"/>
    </location>
</feature>
<evidence type="ECO:0000256" key="10">
    <source>
        <dbReference type="ARBA" id="ARBA00022989"/>
    </source>
</evidence>
<name>A0A8J2LI91_9HEXA</name>
<evidence type="ECO:0000313" key="16">
    <source>
        <dbReference type="EMBL" id="CAG7834040.1"/>
    </source>
</evidence>
<evidence type="ECO:0000256" key="1">
    <source>
        <dbReference type="ARBA" id="ARBA00004127"/>
    </source>
</evidence>
<keyword evidence="9" id="KW-0442">Lipid degradation</keyword>
<evidence type="ECO:0000256" key="7">
    <source>
        <dbReference type="ARBA" id="ARBA00022801"/>
    </source>
</evidence>
<dbReference type="Pfam" id="PF01764">
    <property type="entry name" value="Lipase_3"/>
    <property type="match status" value="1"/>
</dbReference>
<keyword evidence="11" id="KW-0443">Lipid metabolism</keyword>
<evidence type="ECO:0000256" key="2">
    <source>
        <dbReference type="ARBA" id="ARBA00004236"/>
    </source>
</evidence>
<keyword evidence="7" id="KW-0378">Hydrolase</keyword>
<proteinExistence type="predicted"/>
<dbReference type="EMBL" id="CAJVCH010570096">
    <property type="protein sequence ID" value="CAG7834040.1"/>
    <property type="molecule type" value="Genomic_DNA"/>
</dbReference>
<feature type="compositionally biased region" description="Polar residues" evidence="13">
    <location>
        <begin position="1167"/>
        <end position="1176"/>
    </location>
</feature>
<feature type="region of interest" description="Disordered" evidence="13">
    <location>
        <begin position="856"/>
        <end position="885"/>
    </location>
</feature>
<evidence type="ECO:0000256" key="4">
    <source>
        <dbReference type="ARBA" id="ARBA00022553"/>
    </source>
</evidence>
<feature type="transmembrane region" description="Helical" evidence="14">
    <location>
        <begin position="100"/>
        <end position="127"/>
    </location>
</feature>
<dbReference type="InterPro" id="IPR002921">
    <property type="entry name" value="Fungal_lipase-type"/>
</dbReference>
<dbReference type="PANTHER" id="PTHR45792:SF8">
    <property type="entry name" value="DIACYLGLYCEROL LIPASE-ALPHA"/>
    <property type="match status" value="1"/>
</dbReference>
<feature type="compositionally biased region" description="Basic and acidic residues" evidence="13">
    <location>
        <begin position="1069"/>
        <end position="1080"/>
    </location>
</feature>
<dbReference type="GO" id="GO:0019369">
    <property type="term" value="P:arachidonate metabolic process"/>
    <property type="evidence" value="ECO:0007669"/>
    <property type="project" value="TreeGrafter"/>
</dbReference>
<evidence type="ECO:0000256" key="6">
    <source>
        <dbReference type="ARBA" id="ARBA00022723"/>
    </source>
</evidence>
<dbReference type="GO" id="GO:0005737">
    <property type="term" value="C:cytoplasm"/>
    <property type="evidence" value="ECO:0007669"/>
    <property type="project" value="TreeGrafter"/>
</dbReference>
<evidence type="ECO:0000256" key="8">
    <source>
        <dbReference type="ARBA" id="ARBA00022837"/>
    </source>
</evidence>
<evidence type="ECO:0000256" key="13">
    <source>
        <dbReference type="SAM" id="MobiDB-lite"/>
    </source>
</evidence>
<evidence type="ECO:0000256" key="5">
    <source>
        <dbReference type="ARBA" id="ARBA00022692"/>
    </source>
</evidence>
<feature type="transmembrane region" description="Helical" evidence="14">
    <location>
        <begin position="139"/>
        <end position="164"/>
    </location>
</feature>
<dbReference type="Proteomes" id="UP000708208">
    <property type="component" value="Unassembled WGS sequence"/>
</dbReference>
<keyword evidence="12 14" id="KW-0472">Membrane</keyword>
<dbReference type="GO" id="GO:0012505">
    <property type="term" value="C:endomembrane system"/>
    <property type="evidence" value="ECO:0007669"/>
    <property type="project" value="UniProtKB-SubCell"/>
</dbReference>
<dbReference type="InterPro" id="IPR052214">
    <property type="entry name" value="DAG_Lipase-Related"/>
</dbReference>
<evidence type="ECO:0000256" key="14">
    <source>
        <dbReference type="SAM" id="Phobius"/>
    </source>
</evidence>
<evidence type="ECO:0000256" key="11">
    <source>
        <dbReference type="ARBA" id="ARBA00023098"/>
    </source>
</evidence>
<sequence>MPGLVAFGRRWSVGSDDLFLPSVCLCFIHTIWLVAALATLIVNHEAFSTNNLGACSIHLREILLIIILLLSACFLLEMGLTVISLRGSILADAPRKPAQYLIYVLLIVLGGKMVWSGFAVAWLYRFYFDCNLSMVKQVVLGLVICTWLIFFGVVVTAWCTYDVAGRSWVKMKRYQANLKEMELKHPTYRRSGSRHRNWRQRKVIRAYQNSWNHRCRLLFCCMHRTERHRDSFADLAKLLSEFFRDLDVVPTDVVVGLLLLRRLQRLEQCSIVKQKRNNTYEFLSGIAITPKTKFVAMNDPADLEIFRNVVHFMQYASAAYGWPWYLIPNGIKGVWKLCPNISCCCCCRGCCGQKLDLSEVVVEDNCCYCNYAVIPTMLNSGTFDVIHATYHVDVGETPYFVVVDYEKEAVVVSIRGTLSLKDVITDLNAEGEPLPLNPPREDWQGHKGMVQAAVYMKAQLVGGKILEKAFNLAKEKRAETFRLVIVGHSLGAGTATILAVLLKDEYPNLQCYAYSPPGGLLSMPVVEYTKGFVTSVIVGKDVVPRIGLSQMEALRADLLNAIKKSRKPKWHTIMSGMACCCCVKPEFALPQRLSSAPSIQSEEFMRSRRSLRDLREVTINPNESAISLTVHQPLYPPGRIMHIVRHHPKKDERIIKKGEPVFQALWTENTDYGQVLISPGMIQDHMPDQVLQALQRILQNRNRLVLEGYPFTFEYVSYEPHGYCWSDSVLYQVVNNHGPAKPQRTLAASTSPLMLSRDSIAGDSQSKSSPHKMCMETSFANNGTPKHSPECTLMNPSPLIIDADAEAGNDGELTPTNMGLTDLLASFNLSWDYVTNLQERYLEKEDMLRQQQISLHSSIEPPPPPPIPQHGRKSSLGNNSSSGCSEAGSTFKEIFGPIKYDEWMAPLASPETLSEISSLSSRASFLIPKDQSPLMRMKGKNGTSSSLHRYKNGKANGYGVGGGYNNCHHNRSFSCTYPEISDVSIISSGLCGQSQSTKGSFYNNGGSVNRVSEDFESQDYNNGDNGKCHFTLGEHEYEREEQQFEESSNGLGCEEVEPMPQSSSPSQMDEPKKLNSDTKRVSFNLKRKYASKDSGCSVGDVSYPSTPGRYEPIYPIFSHQEEYGVPRLNEPHYNYCGQSPLESPEILFPSSQEDSDVSRFQFPVTPITPSVPNPNITHGDIPDKQS</sequence>
<dbReference type="CDD" id="cd00519">
    <property type="entry name" value="Lipase_3"/>
    <property type="match status" value="1"/>
</dbReference>
<feature type="transmembrane region" description="Helical" evidence="14">
    <location>
        <begin position="18"/>
        <end position="42"/>
    </location>
</feature>
<evidence type="ECO:0000313" key="17">
    <source>
        <dbReference type="Proteomes" id="UP000708208"/>
    </source>
</evidence>